<name>X0XYH1_9ZZZZ</name>
<accession>X0XYH1</accession>
<dbReference type="GO" id="GO:0005886">
    <property type="term" value="C:plasma membrane"/>
    <property type="evidence" value="ECO:0007669"/>
    <property type="project" value="InterPro"/>
</dbReference>
<comment type="caution">
    <text evidence="1">The sequence shown here is derived from an EMBL/GenBank/DDBJ whole genome shotgun (WGS) entry which is preliminary data.</text>
</comment>
<dbReference type="InterPro" id="IPR003784">
    <property type="entry name" value="BioY"/>
</dbReference>
<dbReference type="Pfam" id="PF02632">
    <property type="entry name" value="BioY"/>
    <property type="match status" value="1"/>
</dbReference>
<organism evidence="1">
    <name type="scientific">marine sediment metagenome</name>
    <dbReference type="NCBI Taxonomy" id="412755"/>
    <lineage>
        <taxon>unclassified sequences</taxon>
        <taxon>metagenomes</taxon>
        <taxon>ecological metagenomes</taxon>
    </lineage>
</organism>
<proteinExistence type="predicted"/>
<feature type="non-terminal residue" evidence="1">
    <location>
        <position position="1"/>
    </location>
</feature>
<sequence>NFILIYVPGLLQLGLWLNLVKGEPATFTALLSLGALPFIAGDITKAVMAAAIARGVTPKSAYNGEVDKGKWANWRIP</sequence>
<protein>
    <recommendedName>
        <fullName evidence="2">Biotin transporter BioY</fullName>
    </recommendedName>
</protein>
<evidence type="ECO:0008006" key="2">
    <source>
        <dbReference type="Google" id="ProtNLM"/>
    </source>
</evidence>
<dbReference type="EMBL" id="BARS01051753">
    <property type="protein sequence ID" value="GAG48410.1"/>
    <property type="molecule type" value="Genomic_DNA"/>
</dbReference>
<dbReference type="GO" id="GO:0015225">
    <property type="term" value="F:biotin transmembrane transporter activity"/>
    <property type="evidence" value="ECO:0007669"/>
    <property type="project" value="InterPro"/>
</dbReference>
<gene>
    <name evidence="1" type="ORF">S01H1_77030</name>
</gene>
<dbReference type="Gene3D" id="1.10.1760.20">
    <property type="match status" value="1"/>
</dbReference>
<dbReference type="AlphaFoldDB" id="X0XYH1"/>
<reference evidence="1" key="1">
    <citation type="journal article" date="2014" name="Front. Microbiol.">
        <title>High frequency of phylogenetically diverse reductive dehalogenase-homologous genes in deep subseafloor sedimentary metagenomes.</title>
        <authorList>
            <person name="Kawai M."/>
            <person name="Futagami T."/>
            <person name="Toyoda A."/>
            <person name="Takaki Y."/>
            <person name="Nishi S."/>
            <person name="Hori S."/>
            <person name="Arai W."/>
            <person name="Tsubouchi T."/>
            <person name="Morono Y."/>
            <person name="Uchiyama I."/>
            <person name="Ito T."/>
            <person name="Fujiyama A."/>
            <person name="Inagaki F."/>
            <person name="Takami H."/>
        </authorList>
    </citation>
    <scope>NUCLEOTIDE SEQUENCE</scope>
    <source>
        <strain evidence="1">Expedition CK06-06</strain>
    </source>
</reference>
<evidence type="ECO:0000313" key="1">
    <source>
        <dbReference type="EMBL" id="GAG48410.1"/>
    </source>
</evidence>